<dbReference type="Proteomes" id="UP000219994">
    <property type="component" value="Unassembled WGS sequence"/>
</dbReference>
<comment type="caution">
    <text evidence="1">The sequence shown here is derived from an EMBL/GenBank/DDBJ whole genome shotgun (WGS) entry which is preliminary data.</text>
</comment>
<organism evidence="1 2">
    <name type="scientific">Candidatus Lumbricidiphila eiseniae</name>
    <dbReference type="NCBI Taxonomy" id="1969409"/>
    <lineage>
        <taxon>Bacteria</taxon>
        <taxon>Bacillati</taxon>
        <taxon>Actinomycetota</taxon>
        <taxon>Actinomycetes</taxon>
        <taxon>Micrococcales</taxon>
        <taxon>Microbacteriaceae</taxon>
        <taxon>Candidatus Lumbricidiphila</taxon>
    </lineage>
</organism>
<gene>
    <name evidence="1" type="ORF">B5766_08225</name>
</gene>
<name>A0A2A6FQU5_9MICO</name>
<dbReference type="AlphaFoldDB" id="A0A2A6FQU5"/>
<evidence type="ECO:0000313" key="1">
    <source>
        <dbReference type="EMBL" id="PDQ34966.1"/>
    </source>
</evidence>
<reference evidence="2" key="1">
    <citation type="submission" date="2017-03" db="EMBL/GenBank/DDBJ databases">
        <authorList>
            <person name="Lund M.B."/>
        </authorList>
    </citation>
    <scope>NUCLEOTIDE SEQUENCE [LARGE SCALE GENOMIC DNA]</scope>
</reference>
<sequence length="66" mass="7558">MTGNDSAHYRQVSFFFHPHPTTQYTATVMKSFLHRPHTAFDGFKITATTGTARITGMIWVYGYHYG</sequence>
<proteinExistence type="predicted"/>
<protein>
    <submittedName>
        <fullName evidence="1">Uncharacterized protein</fullName>
    </submittedName>
</protein>
<evidence type="ECO:0000313" key="2">
    <source>
        <dbReference type="Proteomes" id="UP000219994"/>
    </source>
</evidence>
<dbReference type="EMBL" id="NAEP01000042">
    <property type="protein sequence ID" value="PDQ34966.1"/>
    <property type="molecule type" value="Genomic_DNA"/>
</dbReference>
<accession>A0A2A6FQU5</accession>